<evidence type="ECO:0000313" key="1">
    <source>
        <dbReference type="EMBL" id="CAK0907793.1"/>
    </source>
</evidence>
<sequence>MEQAAAPSMSVDELRRLMRQAPTEKSKVFAYIIERSIVVAHDIIEKQLRTWETESLTKKMRRLLIFDTLRVKNACMVTEEIETALPECETSLGNDPMSALEGPELAAYYLGKGKGQSAVAKAAAVNNPAPA</sequence>
<proteinExistence type="predicted"/>
<gene>
    <name evidence="1" type="ORF">PCOR1329_LOCUS82686</name>
</gene>
<evidence type="ECO:0000313" key="2">
    <source>
        <dbReference type="Proteomes" id="UP001189429"/>
    </source>
</evidence>
<accession>A0ABN9YAS1</accession>
<comment type="caution">
    <text evidence="1">The sequence shown here is derived from an EMBL/GenBank/DDBJ whole genome shotgun (WGS) entry which is preliminary data.</text>
</comment>
<keyword evidence="2" id="KW-1185">Reference proteome</keyword>
<organism evidence="1 2">
    <name type="scientific">Prorocentrum cordatum</name>
    <dbReference type="NCBI Taxonomy" id="2364126"/>
    <lineage>
        <taxon>Eukaryota</taxon>
        <taxon>Sar</taxon>
        <taxon>Alveolata</taxon>
        <taxon>Dinophyceae</taxon>
        <taxon>Prorocentrales</taxon>
        <taxon>Prorocentraceae</taxon>
        <taxon>Prorocentrum</taxon>
    </lineage>
</organism>
<protein>
    <submittedName>
        <fullName evidence="1">Uncharacterized protein</fullName>
    </submittedName>
</protein>
<name>A0ABN9YAS1_9DINO</name>
<dbReference type="Proteomes" id="UP001189429">
    <property type="component" value="Unassembled WGS sequence"/>
</dbReference>
<dbReference type="EMBL" id="CAUYUJ010021917">
    <property type="protein sequence ID" value="CAK0907793.1"/>
    <property type="molecule type" value="Genomic_DNA"/>
</dbReference>
<feature type="non-terminal residue" evidence="1">
    <location>
        <position position="131"/>
    </location>
</feature>
<reference evidence="1" key="1">
    <citation type="submission" date="2023-10" db="EMBL/GenBank/DDBJ databases">
        <authorList>
            <person name="Chen Y."/>
            <person name="Shah S."/>
            <person name="Dougan E. K."/>
            <person name="Thang M."/>
            <person name="Chan C."/>
        </authorList>
    </citation>
    <scope>NUCLEOTIDE SEQUENCE [LARGE SCALE GENOMIC DNA]</scope>
</reference>